<feature type="region of interest" description="Disordered" evidence="1">
    <location>
        <begin position="108"/>
        <end position="138"/>
    </location>
</feature>
<sequence>MLLRGGWGLLGTPESGGWGETSDPVEDLVGDREGTRDIELRELNCVRGDGERKREEEDGAAERGGRRSRAAGTDGVLLMWGSSLPLLDDREDGSRVRVVALRLIEEGGAHCGTGDGVPPVMDGAFPEPGGSGCGDGPG</sequence>
<gene>
    <name evidence="2" type="ORF">PAPYR_10112</name>
</gene>
<accession>A0ABQ8U6R2</accession>
<feature type="compositionally biased region" description="Gly residues" evidence="1">
    <location>
        <begin position="129"/>
        <end position="138"/>
    </location>
</feature>
<organism evidence="2 3">
    <name type="scientific">Paratrimastix pyriformis</name>
    <dbReference type="NCBI Taxonomy" id="342808"/>
    <lineage>
        <taxon>Eukaryota</taxon>
        <taxon>Metamonada</taxon>
        <taxon>Preaxostyla</taxon>
        <taxon>Paratrimastigidae</taxon>
        <taxon>Paratrimastix</taxon>
    </lineage>
</organism>
<comment type="caution">
    <text evidence="2">The sequence shown here is derived from an EMBL/GenBank/DDBJ whole genome shotgun (WGS) entry which is preliminary data.</text>
</comment>
<feature type="region of interest" description="Disordered" evidence="1">
    <location>
        <begin position="48"/>
        <end position="71"/>
    </location>
</feature>
<reference evidence="2" key="1">
    <citation type="journal article" date="2022" name="bioRxiv">
        <title>Genomics of Preaxostyla Flagellates Illuminates Evolutionary Transitions and the Path Towards Mitochondrial Loss.</title>
        <authorList>
            <person name="Novak L.V.F."/>
            <person name="Treitli S.C."/>
            <person name="Pyrih J."/>
            <person name="Halakuc P."/>
            <person name="Pipaliya S.V."/>
            <person name="Vacek V."/>
            <person name="Brzon O."/>
            <person name="Soukal P."/>
            <person name="Eme L."/>
            <person name="Dacks J.B."/>
            <person name="Karnkowska A."/>
            <person name="Elias M."/>
            <person name="Hampl V."/>
        </authorList>
    </citation>
    <scope>NUCLEOTIDE SEQUENCE</scope>
    <source>
        <strain evidence="2">RCP-MX</strain>
    </source>
</reference>
<evidence type="ECO:0000313" key="3">
    <source>
        <dbReference type="Proteomes" id="UP001141327"/>
    </source>
</evidence>
<evidence type="ECO:0000313" key="2">
    <source>
        <dbReference type="EMBL" id="KAJ4455038.1"/>
    </source>
</evidence>
<feature type="compositionally biased region" description="Basic and acidic residues" evidence="1">
    <location>
        <begin position="48"/>
        <end position="65"/>
    </location>
</feature>
<dbReference type="EMBL" id="JAPMOS010000123">
    <property type="protein sequence ID" value="KAJ4455038.1"/>
    <property type="molecule type" value="Genomic_DNA"/>
</dbReference>
<evidence type="ECO:0000256" key="1">
    <source>
        <dbReference type="SAM" id="MobiDB-lite"/>
    </source>
</evidence>
<keyword evidence="3" id="KW-1185">Reference proteome</keyword>
<name>A0ABQ8U6R2_9EUKA</name>
<feature type="region of interest" description="Disordered" evidence="1">
    <location>
        <begin position="1"/>
        <end position="29"/>
    </location>
</feature>
<feature type="compositionally biased region" description="Gly residues" evidence="1">
    <location>
        <begin position="1"/>
        <end position="19"/>
    </location>
</feature>
<proteinExistence type="predicted"/>
<protein>
    <submittedName>
        <fullName evidence="2">Uncharacterized protein</fullName>
    </submittedName>
</protein>
<dbReference type="Proteomes" id="UP001141327">
    <property type="component" value="Unassembled WGS sequence"/>
</dbReference>